<feature type="transmembrane region" description="Helical" evidence="1">
    <location>
        <begin position="33"/>
        <end position="50"/>
    </location>
</feature>
<comment type="caution">
    <text evidence="2">The sequence shown here is derived from an EMBL/GenBank/DDBJ whole genome shotgun (WGS) entry which is preliminary data.</text>
</comment>
<name>A0A841APD7_9MICO</name>
<evidence type="ECO:0000256" key="1">
    <source>
        <dbReference type="SAM" id="Phobius"/>
    </source>
</evidence>
<organism evidence="2 3">
    <name type="scientific">Conyzicola lurida</name>
    <dbReference type="NCBI Taxonomy" id="1172621"/>
    <lineage>
        <taxon>Bacteria</taxon>
        <taxon>Bacillati</taxon>
        <taxon>Actinomycetota</taxon>
        <taxon>Actinomycetes</taxon>
        <taxon>Micrococcales</taxon>
        <taxon>Microbacteriaceae</taxon>
        <taxon>Conyzicola</taxon>
    </lineage>
</organism>
<dbReference type="EMBL" id="JACHMJ010000001">
    <property type="protein sequence ID" value="MBB5844178.1"/>
    <property type="molecule type" value="Genomic_DNA"/>
</dbReference>
<keyword evidence="1" id="KW-0472">Membrane</keyword>
<proteinExistence type="predicted"/>
<accession>A0A841APD7</accession>
<dbReference type="Proteomes" id="UP000536685">
    <property type="component" value="Unassembled WGS sequence"/>
</dbReference>
<reference evidence="2 3" key="1">
    <citation type="submission" date="2020-08" db="EMBL/GenBank/DDBJ databases">
        <title>Sequencing the genomes of 1000 actinobacteria strains.</title>
        <authorList>
            <person name="Klenk H.-P."/>
        </authorList>
    </citation>
    <scope>NUCLEOTIDE SEQUENCE [LARGE SCALE GENOMIC DNA]</scope>
    <source>
        <strain evidence="2 3">DSM 105784</strain>
    </source>
</reference>
<evidence type="ECO:0000313" key="3">
    <source>
        <dbReference type="Proteomes" id="UP000536685"/>
    </source>
</evidence>
<gene>
    <name evidence="2" type="ORF">HD599_002501</name>
</gene>
<sequence>MTIDYQSLFFDSIVSAVPIIADSFATAFATNPWPFLGIGALLVAGAFVPARRTRRRPRT</sequence>
<keyword evidence="1" id="KW-1133">Transmembrane helix</keyword>
<protein>
    <submittedName>
        <fullName evidence="2">Uncharacterized protein</fullName>
    </submittedName>
</protein>
<dbReference type="RefSeq" id="WP_184238078.1">
    <property type="nucleotide sequence ID" value="NZ_JACHMJ010000001.1"/>
</dbReference>
<evidence type="ECO:0000313" key="2">
    <source>
        <dbReference type="EMBL" id="MBB5844178.1"/>
    </source>
</evidence>
<dbReference type="AlphaFoldDB" id="A0A841APD7"/>
<keyword evidence="3" id="KW-1185">Reference proteome</keyword>
<keyword evidence="1" id="KW-0812">Transmembrane</keyword>